<evidence type="ECO:0000256" key="12">
    <source>
        <dbReference type="ARBA" id="ARBA00047899"/>
    </source>
</evidence>
<evidence type="ECO:0000259" key="14">
    <source>
        <dbReference type="PROSITE" id="PS50011"/>
    </source>
</evidence>
<dbReference type="GO" id="GO:0004674">
    <property type="term" value="F:protein serine/threonine kinase activity"/>
    <property type="evidence" value="ECO:0007669"/>
    <property type="project" value="UniProtKB-KW"/>
</dbReference>
<evidence type="ECO:0000256" key="13">
    <source>
        <dbReference type="ARBA" id="ARBA00048679"/>
    </source>
</evidence>
<evidence type="ECO:0000313" key="16">
    <source>
        <dbReference type="Ensembl" id="ENSONIP00000006886.2"/>
    </source>
</evidence>
<comment type="similarity">
    <text evidence="2">Belongs to the protein kinase superfamily. TKL Ser/Thr protein kinase family. ROCO subfamily.</text>
</comment>
<protein>
    <recommendedName>
        <fullName evidence="3">non-specific serine/threonine protein kinase</fullName>
        <ecNumber evidence="3">2.7.11.1</ecNumber>
    </recommendedName>
</protein>
<dbReference type="PANTHER" id="PTHR48056">
    <property type="entry name" value="LRR RECEPTOR-LIKE SERINE/THREONINE-PROTEIN KINASE-RELATED"/>
    <property type="match status" value="1"/>
</dbReference>
<dbReference type="Pfam" id="PF12799">
    <property type="entry name" value="LRR_4"/>
    <property type="match status" value="1"/>
</dbReference>
<proteinExistence type="inferred from homology"/>
<evidence type="ECO:0000256" key="3">
    <source>
        <dbReference type="ARBA" id="ARBA00012513"/>
    </source>
</evidence>
<dbReference type="Pfam" id="PF12796">
    <property type="entry name" value="Ank_2"/>
    <property type="match status" value="1"/>
</dbReference>
<comment type="catalytic activity">
    <reaction evidence="12">
        <text>L-threonyl-[protein] + ATP = O-phospho-L-threonyl-[protein] + ADP + H(+)</text>
        <dbReference type="Rhea" id="RHEA:46608"/>
        <dbReference type="Rhea" id="RHEA-COMP:11060"/>
        <dbReference type="Rhea" id="RHEA-COMP:11605"/>
        <dbReference type="ChEBI" id="CHEBI:15378"/>
        <dbReference type="ChEBI" id="CHEBI:30013"/>
        <dbReference type="ChEBI" id="CHEBI:30616"/>
        <dbReference type="ChEBI" id="CHEBI:61977"/>
        <dbReference type="ChEBI" id="CHEBI:456216"/>
        <dbReference type="EC" id="2.7.11.1"/>
    </reaction>
</comment>
<dbReference type="InterPro" id="IPR001245">
    <property type="entry name" value="Ser-Thr/Tyr_kinase_cat_dom"/>
</dbReference>
<evidence type="ECO:0000256" key="6">
    <source>
        <dbReference type="ARBA" id="ARBA00022679"/>
    </source>
</evidence>
<keyword evidence="17" id="KW-1185">Reference proteome</keyword>
<gene>
    <name evidence="16" type="primary">LRRK1</name>
    <name evidence="16" type="synonym">lrrk1</name>
</gene>
<dbReference type="InterPro" id="IPR002110">
    <property type="entry name" value="Ankyrin_rpt"/>
</dbReference>
<dbReference type="SMART" id="SM00364">
    <property type="entry name" value="LRR_BAC"/>
    <property type="match status" value="8"/>
</dbReference>
<evidence type="ECO:0000256" key="5">
    <source>
        <dbReference type="ARBA" id="ARBA00022614"/>
    </source>
</evidence>
<dbReference type="GO" id="GO:0005525">
    <property type="term" value="F:GTP binding"/>
    <property type="evidence" value="ECO:0007669"/>
    <property type="project" value="UniProtKB-KW"/>
</dbReference>
<evidence type="ECO:0000256" key="1">
    <source>
        <dbReference type="ARBA" id="ARBA00001946"/>
    </source>
</evidence>
<keyword evidence="10" id="KW-0067">ATP-binding</keyword>
<keyword evidence="4" id="KW-0723">Serine/threonine-protein kinase</keyword>
<dbReference type="InterPro" id="IPR050647">
    <property type="entry name" value="Plant_LRR-RLKs"/>
</dbReference>
<dbReference type="FunFam" id="1.10.510.10:FF:000361">
    <property type="entry name" value="Leucine-rich repeat serine/threonine-protein kinase 1"/>
    <property type="match status" value="1"/>
</dbReference>
<feature type="domain" description="Protein kinase" evidence="14">
    <location>
        <begin position="1190"/>
        <end position="1472"/>
    </location>
</feature>
<dbReference type="InterPro" id="IPR011009">
    <property type="entry name" value="Kinase-like_dom_sf"/>
</dbReference>
<dbReference type="Gene3D" id="3.80.10.10">
    <property type="entry name" value="Ribonuclease Inhibitor"/>
    <property type="match status" value="3"/>
</dbReference>
<name>I3JDE6_ORENI</name>
<dbReference type="PANTHER" id="PTHR48056:SF81">
    <property type="entry name" value="RECEPTOR PROTEIN-TYROSINE KINASE CEPR1"/>
    <property type="match status" value="1"/>
</dbReference>
<dbReference type="SUPFAM" id="SSF48403">
    <property type="entry name" value="Ankyrin repeat"/>
    <property type="match status" value="1"/>
</dbReference>
<dbReference type="Pfam" id="PF25497">
    <property type="entry name" value="COR-B"/>
    <property type="match status" value="1"/>
</dbReference>
<dbReference type="EC" id="2.7.11.1" evidence="3"/>
<reference evidence="16" key="2">
    <citation type="submission" date="2025-08" db="UniProtKB">
        <authorList>
            <consortium name="Ensembl"/>
        </authorList>
    </citation>
    <scope>IDENTIFICATION</scope>
</reference>
<dbReference type="Pfam" id="PF13855">
    <property type="entry name" value="LRR_8"/>
    <property type="match status" value="1"/>
</dbReference>
<accession>I3JDE6</accession>
<dbReference type="PROSITE" id="PS51424">
    <property type="entry name" value="ROC"/>
    <property type="match status" value="1"/>
</dbReference>
<dbReference type="Gene3D" id="1.25.40.20">
    <property type="entry name" value="Ankyrin repeat-containing domain"/>
    <property type="match status" value="1"/>
</dbReference>
<dbReference type="InterPro" id="IPR057263">
    <property type="entry name" value="COR-B"/>
</dbReference>
<dbReference type="InterPro" id="IPR032171">
    <property type="entry name" value="COR-A"/>
</dbReference>
<dbReference type="InterPro" id="IPR025875">
    <property type="entry name" value="Leu-rich_rpt_4"/>
</dbReference>
<dbReference type="Proteomes" id="UP000005207">
    <property type="component" value="Linkage group LG1"/>
</dbReference>
<dbReference type="SMART" id="SM00220">
    <property type="entry name" value="S_TKc"/>
    <property type="match status" value="1"/>
</dbReference>
<dbReference type="GeneTree" id="ENSGT00940000160363"/>
<evidence type="ECO:0000256" key="11">
    <source>
        <dbReference type="ARBA" id="ARBA00023134"/>
    </source>
</evidence>
<dbReference type="InterPro" id="IPR001611">
    <property type="entry name" value="Leu-rich_rpt"/>
</dbReference>
<evidence type="ECO:0000259" key="15">
    <source>
        <dbReference type="PROSITE" id="PS51424"/>
    </source>
</evidence>
<dbReference type="Gene3D" id="3.40.50.300">
    <property type="entry name" value="P-loop containing nucleotide triphosphate hydrolases"/>
    <property type="match status" value="1"/>
</dbReference>
<evidence type="ECO:0000256" key="8">
    <source>
        <dbReference type="ARBA" id="ARBA00022741"/>
    </source>
</evidence>
<evidence type="ECO:0000313" key="17">
    <source>
        <dbReference type="Proteomes" id="UP000005207"/>
    </source>
</evidence>
<evidence type="ECO:0000256" key="2">
    <source>
        <dbReference type="ARBA" id="ARBA00008171"/>
    </source>
</evidence>
<dbReference type="SUPFAM" id="SSF52540">
    <property type="entry name" value="P-loop containing nucleoside triphosphate hydrolases"/>
    <property type="match status" value="1"/>
</dbReference>
<keyword evidence="7" id="KW-0677">Repeat</keyword>
<dbReference type="InterPro" id="IPR020859">
    <property type="entry name" value="ROC"/>
</dbReference>
<dbReference type="SMART" id="SM00369">
    <property type="entry name" value="LRR_TYP"/>
    <property type="match status" value="8"/>
</dbReference>
<keyword evidence="6" id="KW-0808">Transferase</keyword>
<evidence type="ECO:0000256" key="4">
    <source>
        <dbReference type="ARBA" id="ARBA00022527"/>
    </source>
</evidence>
<dbReference type="FunFam" id="3.80.10.10:FF:000091">
    <property type="entry name" value="leucine-rich repeat serine/threonine-protein kinase 1"/>
    <property type="match status" value="1"/>
</dbReference>
<dbReference type="InterPro" id="IPR032675">
    <property type="entry name" value="LRR_dom_sf"/>
</dbReference>
<reference evidence="17" key="1">
    <citation type="submission" date="2012-01" db="EMBL/GenBank/DDBJ databases">
        <title>The Genome Sequence of Oreochromis niloticus (Nile Tilapia).</title>
        <authorList>
            <consortium name="Broad Institute Genome Assembly Team"/>
            <consortium name="Broad Institute Sequencing Platform"/>
            <person name="Di Palma F."/>
            <person name="Johnson J."/>
            <person name="Lander E.S."/>
            <person name="Lindblad-Toh K."/>
        </authorList>
    </citation>
    <scope>NUCLEOTIDE SEQUENCE [LARGE SCALE GENOMIC DNA]</scope>
</reference>
<dbReference type="Pfam" id="PF07714">
    <property type="entry name" value="PK_Tyr_Ser-Thr"/>
    <property type="match status" value="1"/>
</dbReference>
<dbReference type="Pfam" id="PF08477">
    <property type="entry name" value="Roc"/>
    <property type="match status" value="1"/>
</dbReference>
<dbReference type="SUPFAM" id="SSF56112">
    <property type="entry name" value="Protein kinase-like (PK-like)"/>
    <property type="match status" value="1"/>
</dbReference>
<sequence>CSAEQCPVCWLVSEYIRERYPFFLIFVFCFNLQVRLLCVATQYGDLQSVCYLLKEACIPVPLEPSNSNPAVLAAHYGHTDLVKELLDSIPGPCLRKDLLNSMLATSCQEGHLDVVRLLVQSYDADAKDCAIHSDEFAVITGLPLYAASQANNEEIALFLLQNGAGFSSYTLIDHPAFSKRILRLKLQETYEAEGDKVCAAYPVVSVCWSGLQLPWLELDWFMDVSAHITQLDLSSNCLSSMPSVVPWGLISLRTLDLSNNALKELPLANNSQEVICSSLQQVNLSENQLSSLPPGLLHLTRIQKLSAAKNHLYVLFNSILTATNWIGLRKLEELDVSDNCLTSLPTAVMHCLKSLRLLNVNRNKLSTFPDPWACPLKQCKASSNLIENLPNTISIFWRNHLEEVDFSDNSLKELPSYIFELEVGTLILCENYITTLPAPNKWKCSKLKTLDLSQNHLGKYVLSSQTHHHVYFVYVKALNKQGLRGGSANSNFPVVLRDSLEVLHLNDNQLECVPQSVCGLHNLTELYLSNNPGIRELPTELGQLSSLWHLDIEDLNITNVPHEIRKEGPASVLAFLRAQLRKAERCKLLKMLVIGPPRQGKSALLEALQTGKASPFTPAECSISTSTWELDKPSGGKNKKDTVIFNVWDIGGQASMSTVNQCFFTDKALYVVIWNLAMGEEAVANLQTWLLNIEARAPNSAVIVVGTHLDLIDTKFRTERLATLRAYVLALCRSPSGTRAAGYPDITCKHLHEVSCKTLEGFDGLKMLIYHVVLSMKDNSSLACGGKLLGRLIPRSYLALQEIVIAEKERRHSEGELQYLTDAQLNDIIEQNPGSDIRDYEDLQTAIGFLIETGTLLHFPDTSHGLCTLYFLCPVWLSECLERIVNLKSSRYIARNGVIQTEDLRMLLVGTGFTQQTEEQYFQFLAKFEIALPVASNSYLLPHLLPPKPALDIHGFRQQTHNTLQRLFKMSFVPAGFWERFIARMLISLQEMDMQSFESKIKSTGSRHSRNSVIYSFTGTQKKSRCSTFRVRRSQTIYWKEGLLVTFDGGYLSVESSDVNWKRKKSGGIKIICQSETRDFSAMAFITDHVNSLIEQWFPALTGSESDGSLLIEQYAPCSLCASLDDKGREAGVYYFNMEDCVLAAVEKEHIVCPRHPDQPVPLQELVPELFMTDFPARLFLEKSQLEYSEEENDILGQGGSGTIIYRARYSNQPVAIKRFHFKKSQQQAINTMVKHLQSANAYRSFAEFRQESSTLHSLQHPCIVSLVGISIHPLCFALQLAPLGSLNTVLEEKHKGKSSKYMPLGHMLTFKAAYQIAAGLGYLHRKSIIFCDLKSDNILVWSLEVQDTVNVKLSDYGISRQSFHEGALGVEGTPGYQAPEIRPGIVYDEKVDMFSYGMVMYELLSGRRPALGHHQLEIAKKLSKGIRPVLGSAQEVQFYCLHNLMTECWDTKPEKRPVAMHCVRQMKEPSFACLRYILPCDVNSQLFLSQLQGYSAVFWNEDKEDRFVNYSVVNVNKGQVEVKRMACPGSRISCQMKMGNSLWMATEEQEVFIYSLKDMCPLSQPQKQFSCPAIITCFLDKVFAGMSDGLLAAYNVVEDLPLEGETYICSHTLNKTVFGLKDSDPRQRPYPIRTMALVGSGSQLWFSNGPGLLVIDCLSLQAVYRLETYSPPSSIISLETSFSLWGEEAVWTLDDYTNTLLLYHAASYELCAKYCCGDSSPLRGVFTVQRPTGLTPMAMTDLKSTHQKEKPEWSNEKVTLIFNEQAGTQMIQHQDSLTDYCSISSACSLEPVELDSSNTIDHSSFGSCSGVLQPADLEEIGRNHKLKRLCLNVLGAVCVLFGRRGGDVMVIEIQPHANQLQGRVIAVLTPPGCSILKEAALVAKDTVVCGFQKENMEWCLCVWRAWGCSELEVFYQSYEKLSHLETNMRKRK</sequence>
<dbReference type="SMART" id="SM00248">
    <property type="entry name" value="ANK"/>
    <property type="match status" value="3"/>
</dbReference>
<dbReference type="InterPro" id="IPR003591">
    <property type="entry name" value="Leu-rich_rpt_typical-subtyp"/>
</dbReference>
<dbReference type="GO" id="GO:0009966">
    <property type="term" value="P:regulation of signal transduction"/>
    <property type="evidence" value="ECO:0007669"/>
    <property type="project" value="UniProtKB-ARBA"/>
</dbReference>
<keyword evidence="5" id="KW-0433">Leucine-rich repeat</keyword>
<evidence type="ECO:0000256" key="7">
    <source>
        <dbReference type="ARBA" id="ARBA00022737"/>
    </source>
</evidence>
<keyword evidence="8" id="KW-0547">Nucleotide-binding</keyword>
<dbReference type="InterPro" id="IPR000719">
    <property type="entry name" value="Prot_kinase_dom"/>
</dbReference>
<dbReference type="InterPro" id="IPR036770">
    <property type="entry name" value="Ankyrin_rpt-contain_sf"/>
</dbReference>
<dbReference type="Ensembl" id="ENSONIT00000006891.2">
    <property type="protein sequence ID" value="ENSONIP00000006886.2"/>
    <property type="gene ID" value="ENSONIG00000005479.2"/>
</dbReference>
<feature type="domain" description="Roc" evidence="15">
    <location>
        <begin position="582"/>
        <end position="776"/>
    </location>
</feature>
<comment type="catalytic activity">
    <reaction evidence="13">
        <text>L-seryl-[protein] + ATP = O-phospho-L-seryl-[protein] + ADP + H(+)</text>
        <dbReference type="Rhea" id="RHEA:17989"/>
        <dbReference type="Rhea" id="RHEA-COMP:9863"/>
        <dbReference type="Rhea" id="RHEA-COMP:11604"/>
        <dbReference type="ChEBI" id="CHEBI:15378"/>
        <dbReference type="ChEBI" id="CHEBI:29999"/>
        <dbReference type="ChEBI" id="CHEBI:30616"/>
        <dbReference type="ChEBI" id="CHEBI:83421"/>
        <dbReference type="ChEBI" id="CHEBI:456216"/>
        <dbReference type="EC" id="2.7.11.1"/>
    </reaction>
</comment>
<dbReference type="SUPFAM" id="SSF52058">
    <property type="entry name" value="L domain-like"/>
    <property type="match status" value="1"/>
</dbReference>
<dbReference type="Pfam" id="PF16095">
    <property type="entry name" value="COR-A"/>
    <property type="match status" value="1"/>
</dbReference>
<organism evidence="16 17">
    <name type="scientific">Oreochromis niloticus</name>
    <name type="common">Nile tilapia</name>
    <name type="synonym">Tilapia nilotica</name>
    <dbReference type="NCBI Taxonomy" id="8128"/>
    <lineage>
        <taxon>Eukaryota</taxon>
        <taxon>Metazoa</taxon>
        <taxon>Chordata</taxon>
        <taxon>Craniata</taxon>
        <taxon>Vertebrata</taxon>
        <taxon>Euteleostomi</taxon>
        <taxon>Actinopterygii</taxon>
        <taxon>Neopterygii</taxon>
        <taxon>Teleostei</taxon>
        <taxon>Neoteleostei</taxon>
        <taxon>Acanthomorphata</taxon>
        <taxon>Ovalentaria</taxon>
        <taxon>Cichlomorphae</taxon>
        <taxon>Cichliformes</taxon>
        <taxon>Cichlidae</taxon>
        <taxon>African cichlids</taxon>
        <taxon>Pseudocrenilabrinae</taxon>
        <taxon>Oreochromini</taxon>
        <taxon>Oreochromis</taxon>
    </lineage>
</organism>
<evidence type="ECO:0000256" key="9">
    <source>
        <dbReference type="ARBA" id="ARBA00022777"/>
    </source>
</evidence>
<dbReference type="HOGENOM" id="CLU_001731_0_0_1"/>
<comment type="cofactor">
    <cofactor evidence="1">
        <name>Mg(2+)</name>
        <dbReference type="ChEBI" id="CHEBI:18420"/>
    </cofactor>
</comment>
<dbReference type="GO" id="GO:0005524">
    <property type="term" value="F:ATP binding"/>
    <property type="evidence" value="ECO:0007669"/>
    <property type="project" value="UniProtKB-KW"/>
</dbReference>
<dbReference type="InterPro" id="IPR027417">
    <property type="entry name" value="P-loop_NTPase"/>
</dbReference>
<reference evidence="16" key="3">
    <citation type="submission" date="2025-09" db="UniProtKB">
        <authorList>
            <consortium name="Ensembl"/>
        </authorList>
    </citation>
    <scope>IDENTIFICATION</scope>
</reference>
<dbReference type="Gene3D" id="1.10.510.10">
    <property type="entry name" value="Transferase(Phosphotransferase) domain 1"/>
    <property type="match status" value="1"/>
</dbReference>
<dbReference type="PROSITE" id="PS51450">
    <property type="entry name" value="LRR"/>
    <property type="match status" value="3"/>
</dbReference>
<keyword evidence="11" id="KW-0342">GTP-binding</keyword>
<evidence type="ECO:0000256" key="10">
    <source>
        <dbReference type="ARBA" id="ARBA00022840"/>
    </source>
</evidence>
<keyword evidence="9" id="KW-0418">Kinase</keyword>
<dbReference type="Gene3D" id="3.30.70.1390">
    <property type="entry name" value="ROC domain from the Parkinson's disease-associated leucine-rich repeat kinase 2"/>
    <property type="match status" value="1"/>
</dbReference>
<dbReference type="PROSITE" id="PS50011">
    <property type="entry name" value="PROTEIN_KINASE_DOM"/>
    <property type="match status" value="1"/>
</dbReference>